<proteinExistence type="predicted"/>
<name>A0A0F9GUS3_9ZZZZ</name>
<organism evidence="2">
    <name type="scientific">marine sediment metagenome</name>
    <dbReference type="NCBI Taxonomy" id="412755"/>
    <lineage>
        <taxon>unclassified sequences</taxon>
        <taxon>metagenomes</taxon>
        <taxon>ecological metagenomes</taxon>
    </lineage>
</organism>
<evidence type="ECO:0000313" key="2">
    <source>
        <dbReference type="EMBL" id="KKL66852.1"/>
    </source>
</evidence>
<comment type="caution">
    <text evidence="2">The sequence shown here is derived from an EMBL/GenBank/DDBJ whole genome shotgun (WGS) entry which is preliminary data.</text>
</comment>
<reference evidence="2" key="1">
    <citation type="journal article" date="2015" name="Nature">
        <title>Complex archaea that bridge the gap between prokaryotes and eukaryotes.</title>
        <authorList>
            <person name="Spang A."/>
            <person name="Saw J.H."/>
            <person name="Jorgensen S.L."/>
            <person name="Zaremba-Niedzwiedzka K."/>
            <person name="Martijn J."/>
            <person name="Lind A.E."/>
            <person name="van Eijk R."/>
            <person name="Schleper C."/>
            <person name="Guy L."/>
            <person name="Ettema T.J."/>
        </authorList>
    </citation>
    <scope>NUCLEOTIDE SEQUENCE</scope>
</reference>
<accession>A0A0F9GUS3</accession>
<evidence type="ECO:0000259" key="1">
    <source>
        <dbReference type="Pfam" id="PF14216"/>
    </source>
</evidence>
<protein>
    <recommendedName>
        <fullName evidence="1">DUF4326 domain-containing protein</fullName>
    </recommendedName>
</protein>
<dbReference type="InterPro" id="IPR025475">
    <property type="entry name" value="DUF4326"/>
</dbReference>
<sequence>MTRVVNLRIDEYDVYIGRGAGAVWGNPFSHLTSSLAEFMVSSREESIVKYREWIMQRLKDEPALAEEMKRELKGKVLGCYCKPKACHGDVLIEIVESL</sequence>
<feature type="domain" description="DUF4326" evidence="1">
    <location>
        <begin position="3"/>
        <end position="93"/>
    </location>
</feature>
<dbReference type="Pfam" id="PF14216">
    <property type="entry name" value="DUF4326"/>
    <property type="match status" value="1"/>
</dbReference>
<dbReference type="EMBL" id="LAZR01027073">
    <property type="protein sequence ID" value="KKL66852.1"/>
    <property type="molecule type" value="Genomic_DNA"/>
</dbReference>
<dbReference type="AlphaFoldDB" id="A0A0F9GUS3"/>
<gene>
    <name evidence="2" type="ORF">LCGC14_2140910</name>
</gene>